<dbReference type="Proteomes" id="UP000761534">
    <property type="component" value="Unassembled WGS sequence"/>
</dbReference>
<evidence type="ECO:0000313" key="4">
    <source>
        <dbReference type="Proteomes" id="UP000761534"/>
    </source>
</evidence>
<name>A0A642V1Z7_9ASCO</name>
<dbReference type="InterPro" id="IPR029063">
    <property type="entry name" value="SAM-dependent_MTases_sf"/>
</dbReference>
<feature type="domain" description="Methyltransferase type 11" evidence="2">
    <location>
        <begin position="213"/>
        <end position="258"/>
    </location>
</feature>
<dbReference type="AlphaFoldDB" id="A0A642V1Z7"/>
<evidence type="ECO:0000256" key="1">
    <source>
        <dbReference type="SAM" id="MobiDB-lite"/>
    </source>
</evidence>
<feature type="region of interest" description="Disordered" evidence="1">
    <location>
        <begin position="1"/>
        <end position="68"/>
    </location>
</feature>
<dbReference type="SUPFAM" id="SSF53335">
    <property type="entry name" value="S-adenosyl-L-methionine-dependent methyltransferases"/>
    <property type="match status" value="1"/>
</dbReference>
<dbReference type="InterPro" id="IPR013216">
    <property type="entry name" value="Methyltransf_11"/>
</dbReference>
<reference evidence="3" key="1">
    <citation type="journal article" date="2019" name="G3 (Bethesda)">
        <title>Genome Assemblies of Two Rare Opportunistic Yeast Pathogens: Diutina rugosa (syn. Candida rugosa) and Trichomonascus ciferrii (syn. Candida ciferrii).</title>
        <authorList>
            <person name="Mixao V."/>
            <person name="Saus E."/>
            <person name="Hansen A.P."/>
            <person name="Lass-Florl C."/>
            <person name="Gabaldon T."/>
        </authorList>
    </citation>
    <scope>NUCLEOTIDE SEQUENCE</scope>
    <source>
        <strain evidence="3">CBS 4856</strain>
    </source>
</reference>
<sequence length="383" mass="42350">MQTTTAPPPSPPPSSRSSSATSVNATSSSADRKLSQTTASSLSSERLQKNRTKSEPERRSSAQKAQMLQQMMRELWARHSKMALKSRPSDPLTYAAPRKEAFLLYNKANTPTRSMDAIELWTIMGLRLLLKNSILFSPVARTITHMGTQAANNTILDVHGAFKAAWGWQVALDFPTATVYGYEVDHTGGMLNPGVPPPADVGPPNYNTVLGNTLYPLPFDDDMFDVVTCKSLWYFVRADRWGEVLREMYRVLKPGGALELVVSDFDLLNKSSSDEYWFKRLLDGVRARGIDPYPSILGPKEMAAVGFVDINRCNLAMPRGWGGQIGQMTDFQSMYYTDAMFSYFADIPPEEIPDMKAAIVAPGTGNKSRSASQLSLIYGIKPV</sequence>
<proteinExistence type="predicted"/>
<feature type="compositionally biased region" description="Basic and acidic residues" evidence="1">
    <location>
        <begin position="46"/>
        <end position="60"/>
    </location>
</feature>
<gene>
    <name evidence="3" type="ORF">TRICI_004198</name>
</gene>
<dbReference type="CDD" id="cd02440">
    <property type="entry name" value="AdoMet_MTases"/>
    <property type="match status" value="1"/>
</dbReference>
<dbReference type="EMBL" id="SWFS01000317">
    <property type="protein sequence ID" value="KAA8910400.1"/>
    <property type="molecule type" value="Genomic_DNA"/>
</dbReference>
<protein>
    <recommendedName>
        <fullName evidence="2">Methyltransferase type 11 domain-containing protein</fullName>
    </recommendedName>
</protein>
<feature type="compositionally biased region" description="Low complexity" evidence="1">
    <location>
        <begin position="15"/>
        <end position="29"/>
    </location>
</feature>
<feature type="compositionally biased region" description="Polar residues" evidence="1">
    <location>
        <begin position="35"/>
        <end position="45"/>
    </location>
</feature>
<dbReference type="Gene3D" id="3.40.50.150">
    <property type="entry name" value="Vaccinia Virus protein VP39"/>
    <property type="match status" value="1"/>
</dbReference>
<dbReference type="Pfam" id="PF08241">
    <property type="entry name" value="Methyltransf_11"/>
    <property type="match status" value="1"/>
</dbReference>
<evidence type="ECO:0000313" key="3">
    <source>
        <dbReference type="EMBL" id="KAA8910400.1"/>
    </source>
</evidence>
<dbReference type="GO" id="GO:0008757">
    <property type="term" value="F:S-adenosylmethionine-dependent methyltransferase activity"/>
    <property type="evidence" value="ECO:0007669"/>
    <property type="project" value="InterPro"/>
</dbReference>
<dbReference type="OrthoDB" id="10017101at2759"/>
<comment type="caution">
    <text evidence="3">The sequence shown here is derived from an EMBL/GenBank/DDBJ whole genome shotgun (WGS) entry which is preliminary data.</text>
</comment>
<accession>A0A642V1Z7</accession>
<dbReference type="VEuPathDB" id="FungiDB:TRICI_004198"/>
<evidence type="ECO:0000259" key="2">
    <source>
        <dbReference type="Pfam" id="PF08241"/>
    </source>
</evidence>
<keyword evidence="4" id="KW-1185">Reference proteome</keyword>
<feature type="compositionally biased region" description="Pro residues" evidence="1">
    <location>
        <begin position="1"/>
        <end position="14"/>
    </location>
</feature>
<organism evidence="3 4">
    <name type="scientific">Trichomonascus ciferrii</name>
    <dbReference type="NCBI Taxonomy" id="44093"/>
    <lineage>
        <taxon>Eukaryota</taxon>
        <taxon>Fungi</taxon>
        <taxon>Dikarya</taxon>
        <taxon>Ascomycota</taxon>
        <taxon>Saccharomycotina</taxon>
        <taxon>Dipodascomycetes</taxon>
        <taxon>Dipodascales</taxon>
        <taxon>Trichomonascaceae</taxon>
        <taxon>Trichomonascus</taxon>
        <taxon>Trichomonascus ciferrii complex</taxon>
    </lineage>
</organism>